<reference evidence="5" key="1">
    <citation type="journal article" date="2019" name="Int. J. Syst. Evol. Microbiol.">
        <title>The Global Catalogue of Microorganisms (GCM) 10K type strain sequencing project: providing services to taxonomists for standard genome sequencing and annotation.</title>
        <authorList>
            <consortium name="The Broad Institute Genomics Platform"/>
            <consortium name="The Broad Institute Genome Sequencing Center for Infectious Disease"/>
            <person name="Wu L."/>
            <person name="Ma J."/>
        </authorList>
    </citation>
    <scope>NUCLEOTIDE SEQUENCE [LARGE SCALE GENOMIC DNA]</scope>
    <source>
        <strain evidence="5">JCM 17839</strain>
    </source>
</reference>
<protein>
    <recommendedName>
        <fullName evidence="3">DUF4190 domain-containing protein</fullName>
    </recommendedName>
</protein>
<feature type="transmembrane region" description="Helical" evidence="2">
    <location>
        <begin position="101"/>
        <end position="134"/>
    </location>
</feature>
<comment type="caution">
    <text evidence="4">The sequence shown here is derived from an EMBL/GenBank/DDBJ whole genome shotgun (WGS) entry which is preliminary data.</text>
</comment>
<feature type="compositionally biased region" description="Pro residues" evidence="1">
    <location>
        <begin position="21"/>
        <end position="35"/>
    </location>
</feature>
<feature type="region of interest" description="Disordered" evidence="1">
    <location>
        <begin position="1"/>
        <end position="57"/>
    </location>
</feature>
<keyword evidence="2" id="KW-0812">Transmembrane</keyword>
<evidence type="ECO:0000259" key="3">
    <source>
        <dbReference type="Pfam" id="PF13828"/>
    </source>
</evidence>
<dbReference type="EMBL" id="BAABGP010000008">
    <property type="protein sequence ID" value="GAA4481899.1"/>
    <property type="molecule type" value="Genomic_DNA"/>
</dbReference>
<name>A0ABP8P4J9_9MICO</name>
<proteinExistence type="predicted"/>
<keyword evidence="5" id="KW-1185">Reference proteome</keyword>
<dbReference type="InterPro" id="IPR025241">
    <property type="entry name" value="DUF4190"/>
</dbReference>
<dbReference type="Proteomes" id="UP001500731">
    <property type="component" value="Unassembled WGS sequence"/>
</dbReference>
<feature type="compositionally biased region" description="Pro residues" evidence="1">
    <location>
        <begin position="46"/>
        <end position="55"/>
    </location>
</feature>
<evidence type="ECO:0000256" key="1">
    <source>
        <dbReference type="SAM" id="MobiDB-lite"/>
    </source>
</evidence>
<keyword evidence="2" id="KW-0472">Membrane</keyword>
<sequence length="191" mass="19167">MNQEDIPMSNDQGGYPQNPGQQPPPYPGAPVPPQQQPAYPGAAPAPQAPVPPAPAYPGAAPTYPGAAPAAPGYAPPGAPAYGQPYAQPYGQPYATPKKSNGLAITALICGIAGVVLCIVAYLVLPFLASVAAIITGHMSLGRIKRDPELGGKGLGITGLVLGYVGAALNLIIGGFVIIGLIFAISQSGSSY</sequence>
<feature type="transmembrane region" description="Helical" evidence="2">
    <location>
        <begin position="154"/>
        <end position="184"/>
    </location>
</feature>
<gene>
    <name evidence="4" type="ORF">GCM10023171_11030</name>
</gene>
<dbReference type="Pfam" id="PF13828">
    <property type="entry name" value="DUF4190"/>
    <property type="match status" value="1"/>
</dbReference>
<evidence type="ECO:0000313" key="4">
    <source>
        <dbReference type="EMBL" id="GAA4481899.1"/>
    </source>
</evidence>
<feature type="domain" description="DUF4190" evidence="3">
    <location>
        <begin position="102"/>
        <end position="171"/>
    </location>
</feature>
<organism evidence="4 5">
    <name type="scientific">Microbacterium panaciterrae</name>
    <dbReference type="NCBI Taxonomy" id="985759"/>
    <lineage>
        <taxon>Bacteria</taxon>
        <taxon>Bacillati</taxon>
        <taxon>Actinomycetota</taxon>
        <taxon>Actinomycetes</taxon>
        <taxon>Micrococcales</taxon>
        <taxon>Microbacteriaceae</taxon>
        <taxon>Microbacterium</taxon>
    </lineage>
</organism>
<evidence type="ECO:0000313" key="5">
    <source>
        <dbReference type="Proteomes" id="UP001500731"/>
    </source>
</evidence>
<accession>A0ABP8P4J9</accession>
<keyword evidence="2" id="KW-1133">Transmembrane helix</keyword>
<evidence type="ECO:0000256" key="2">
    <source>
        <dbReference type="SAM" id="Phobius"/>
    </source>
</evidence>
<feature type="compositionally biased region" description="Low complexity" evidence="1">
    <location>
        <begin position="36"/>
        <end position="45"/>
    </location>
</feature>